<comment type="subcellular location">
    <subcellularLocation>
        <location evidence="1">Cell outer membrane</location>
    </subcellularLocation>
</comment>
<sequence>MPYKVLPLIACLFPLYAHAETAAPRTWDVGLAVTANQSPFVDGDTVISARPVKLNNSGFDIPGITWSFSKAPQREFYVGAGLDEWDHERGDSQTLSDMRKLDRAVNVRVGGAWKLPSGVANVDVAQDVANAHKGTQAKLRYTHNPEPHQASVRPYVEAQWLSSKLTDYYVGVDAAEVKAGRPAYQAGSAVALKTGLTLRKALTPKLTLVGGVDATHYGSAITDSPLVERSTVWGTYAGMSYRW</sequence>
<keyword evidence="3 6" id="KW-0732">Signal</keyword>
<evidence type="ECO:0008006" key="9">
    <source>
        <dbReference type="Google" id="ProtNLM"/>
    </source>
</evidence>
<dbReference type="AlphaFoldDB" id="A0A1Y1Q8B2"/>
<reference evidence="7 8" key="1">
    <citation type="submission" date="2017-01" db="EMBL/GenBank/DDBJ databases">
        <title>Novel large sulfur bacteria in the metagenomes of groundwater-fed chemosynthetic microbial mats in the Lake Huron basin.</title>
        <authorList>
            <person name="Sharrar A.M."/>
            <person name="Flood B.E."/>
            <person name="Bailey J.V."/>
            <person name="Jones D.S."/>
            <person name="Biddanda B."/>
            <person name="Ruberg S.A."/>
            <person name="Marcus D.N."/>
            <person name="Dick G.J."/>
        </authorList>
    </citation>
    <scope>NUCLEOTIDE SEQUENCE [LARGE SCALE GENOMIC DNA]</scope>
    <source>
        <strain evidence="7">A8</strain>
    </source>
</reference>
<dbReference type="Proteomes" id="UP000192491">
    <property type="component" value="Unassembled WGS sequence"/>
</dbReference>
<dbReference type="InterPro" id="IPR010583">
    <property type="entry name" value="MipA"/>
</dbReference>
<dbReference type="EMBL" id="MTEJ01000715">
    <property type="protein sequence ID" value="OQW99069.1"/>
    <property type="molecule type" value="Genomic_DNA"/>
</dbReference>
<dbReference type="GO" id="GO:0009279">
    <property type="term" value="C:cell outer membrane"/>
    <property type="evidence" value="ECO:0007669"/>
    <property type="project" value="UniProtKB-SubCell"/>
</dbReference>
<protein>
    <recommendedName>
        <fullName evidence="9">Structural protein MipA</fullName>
    </recommendedName>
</protein>
<organism evidence="7 8">
    <name type="scientific">Thiothrix lacustris</name>
    <dbReference type="NCBI Taxonomy" id="525917"/>
    <lineage>
        <taxon>Bacteria</taxon>
        <taxon>Pseudomonadati</taxon>
        <taxon>Pseudomonadota</taxon>
        <taxon>Gammaproteobacteria</taxon>
        <taxon>Thiotrichales</taxon>
        <taxon>Thiotrichaceae</taxon>
        <taxon>Thiothrix</taxon>
    </lineage>
</organism>
<accession>A0A1Y1Q8B2</accession>
<feature type="signal peptide" evidence="6">
    <location>
        <begin position="1"/>
        <end position="19"/>
    </location>
</feature>
<evidence type="ECO:0000256" key="6">
    <source>
        <dbReference type="SAM" id="SignalP"/>
    </source>
</evidence>
<keyword evidence="4" id="KW-0472">Membrane</keyword>
<proteinExistence type="inferred from homology"/>
<dbReference type="Pfam" id="PF06629">
    <property type="entry name" value="MipA"/>
    <property type="match status" value="1"/>
</dbReference>
<evidence type="ECO:0000313" key="8">
    <source>
        <dbReference type="Proteomes" id="UP000192491"/>
    </source>
</evidence>
<comment type="similarity">
    <text evidence="2">Belongs to the MipA/OmpV family.</text>
</comment>
<evidence type="ECO:0000256" key="1">
    <source>
        <dbReference type="ARBA" id="ARBA00004442"/>
    </source>
</evidence>
<evidence type="ECO:0000313" key="7">
    <source>
        <dbReference type="EMBL" id="OQW99069.1"/>
    </source>
</evidence>
<comment type="caution">
    <text evidence="7">The sequence shown here is derived from an EMBL/GenBank/DDBJ whole genome shotgun (WGS) entry which is preliminary data.</text>
</comment>
<feature type="chain" id="PRO_5011001900" description="Structural protein MipA" evidence="6">
    <location>
        <begin position="20"/>
        <end position="243"/>
    </location>
</feature>
<gene>
    <name evidence="7" type="ORF">BWK73_51110</name>
</gene>
<keyword evidence="5" id="KW-0998">Cell outer membrane</keyword>
<dbReference type="PANTHER" id="PTHR38776">
    <property type="entry name" value="MLTA-INTERACTING PROTEIN-RELATED"/>
    <property type="match status" value="1"/>
</dbReference>
<name>A0A1Y1Q8B2_9GAMM</name>
<evidence type="ECO:0000256" key="5">
    <source>
        <dbReference type="ARBA" id="ARBA00023237"/>
    </source>
</evidence>
<evidence type="ECO:0000256" key="2">
    <source>
        <dbReference type="ARBA" id="ARBA00005722"/>
    </source>
</evidence>
<evidence type="ECO:0000256" key="3">
    <source>
        <dbReference type="ARBA" id="ARBA00022729"/>
    </source>
</evidence>
<dbReference type="PANTHER" id="PTHR38776:SF1">
    <property type="entry name" value="MLTA-INTERACTING PROTEIN-RELATED"/>
    <property type="match status" value="1"/>
</dbReference>
<evidence type="ECO:0000256" key="4">
    <source>
        <dbReference type="ARBA" id="ARBA00023136"/>
    </source>
</evidence>